<dbReference type="Gene3D" id="2.30.180.10">
    <property type="entry name" value="FAS1 domain"/>
    <property type="match status" value="1"/>
</dbReference>
<name>A0ABR9RPR3_9ACTN</name>
<evidence type="ECO:0000256" key="1">
    <source>
        <dbReference type="SAM" id="SignalP"/>
    </source>
</evidence>
<proteinExistence type="predicted"/>
<dbReference type="RefSeq" id="WP_193636871.1">
    <property type="nucleotide sequence ID" value="NZ_JADCSA010000002.1"/>
</dbReference>
<protein>
    <submittedName>
        <fullName evidence="3">Fasciclin domain-containing protein</fullName>
    </submittedName>
</protein>
<feature type="domain" description="FAS1" evidence="2">
    <location>
        <begin position="73"/>
        <end position="165"/>
    </location>
</feature>
<keyword evidence="4" id="KW-1185">Reference proteome</keyword>
<evidence type="ECO:0000313" key="3">
    <source>
        <dbReference type="EMBL" id="MBE7323548.1"/>
    </source>
</evidence>
<evidence type="ECO:0000313" key="4">
    <source>
        <dbReference type="Proteomes" id="UP000756387"/>
    </source>
</evidence>
<dbReference type="SUPFAM" id="SSF82153">
    <property type="entry name" value="FAS1 domain"/>
    <property type="match status" value="1"/>
</dbReference>
<sequence length="213" mass="22395">MKIRTLAATLASAALLGTGLLAPGAASAAEPTGDRDLATVLTGDGNRFDRNFTDYDIVTEAVLAVLAAKPDSAVSVLTDGDVALTAFLPNDASFKLLAKDLTGRYRWSEKATFQALVDAVGVDTIEQVLLYHVVPGATIDSATALGSDGAALATAQGSEVTVDVLSKRWGIVKLRDQDRNDIDPLLVPGKLDINKGNKQIAHDIFLVLRPIDV</sequence>
<dbReference type="InterPro" id="IPR036378">
    <property type="entry name" value="FAS1_dom_sf"/>
</dbReference>
<feature type="chain" id="PRO_5046658174" evidence="1">
    <location>
        <begin position="29"/>
        <end position="213"/>
    </location>
</feature>
<keyword evidence="1" id="KW-0732">Signal</keyword>
<gene>
    <name evidence="3" type="ORF">IEQ44_02630</name>
</gene>
<comment type="caution">
    <text evidence="3">The sequence shown here is derived from an EMBL/GenBank/DDBJ whole genome shotgun (WGS) entry which is preliminary data.</text>
</comment>
<evidence type="ECO:0000259" key="2">
    <source>
        <dbReference type="Pfam" id="PF02469"/>
    </source>
</evidence>
<reference evidence="3 4" key="1">
    <citation type="submission" date="2020-10" db="EMBL/GenBank/DDBJ databases">
        <title>Nocardioides sp. isolated from sludge.</title>
        <authorList>
            <person name="Zhang X."/>
        </authorList>
    </citation>
    <scope>NUCLEOTIDE SEQUENCE [LARGE SCALE GENOMIC DNA]</scope>
    <source>
        <strain evidence="3 4">Y6</strain>
    </source>
</reference>
<organism evidence="3 4">
    <name type="scientific">Nocardioides malaquae</name>
    <dbReference type="NCBI Taxonomy" id="2773426"/>
    <lineage>
        <taxon>Bacteria</taxon>
        <taxon>Bacillati</taxon>
        <taxon>Actinomycetota</taxon>
        <taxon>Actinomycetes</taxon>
        <taxon>Propionibacteriales</taxon>
        <taxon>Nocardioidaceae</taxon>
        <taxon>Nocardioides</taxon>
    </lineage>
</organism>
<feature type="signal peptide" evidence="1">
    <location>
        <begin position="1"/>
        <end position="28"/>
    </location>
</feature>
<accession>A0ABR9RPR3</accession>
<dbReference type="Proteomes" id="UP000756387">
    <property type="component" value="Unassembled WGS sequence"/>
</dbReference>
<dbReference type="InterPro" id="IPR000782">
    <property type="entry name" value="FAS1_domain"/>
</dbReference>
<dbReference type="Pfam" id="PF02469">
    <property type="entry name" value="Fasciclin"/>
    <property type="match status" value="1"/>
</dbReference>
<dbReference type="EMBL" id="JADCSA010000002">
    <property type="protein sequence ID" value="MBE7323548.1"/>
    <property type="molecule type" value="Genomic_DNA"/>
</dbReference>